<evidence type="ECO:0000313" key="15">
    <source>
        <dbReference type="Proteomes" id="UP000580856"/>
    </source>
</evidence>
<dbReference type="PANTHER" id="PTHR30349">
    <property type="entry name" value="PHAGE INTEGRASE-RELATED"/>
    <property type="match status" value="1"/>
</dbReference>
<dbReference type="EMBL" id="JAATJA010000005">
    <property type="protein sequence ID" value="NJB69414.1"/>
    <property type="molecule type" value="Genomic_DNA"/>
</dbReference>
<dbReference type="AlphaFoldDB" id="A0A846QWD1"/>
<dbReference type="InterPro" id="IPR004107">
    <property type="entry name" value="Integrase_SAM-like_N"/>
</dbReference>
<evidence type="ECO:0000256" key="4">
    <source>
        <dbReference type="ARBA" id="ARBA00022618"/>
    </source>
</evidence>
<keyword evidence="15" id="KW-1185">Reference proteome</keyword>
<evidence type="ECO:0000256" key="9">
    <source>
        <dbReference type="ARBA" id="ARBA00023306"/>
    </source>
</evidence>
<dbReference type="InterPro" id="IPR011931">
    <property type="entry name" value="Recomb_XerC"/>
</dbReference>
<feature type="active site" evidence="10">
    <location>
        <position position="184"/>
    </location>
</feature>
<feature type="active site" evidence="10">
    <location>
        <position position="257"/>
    </location>
</feature>
<dbReference type="InterPro" id="IPR010998">
    <property type="entry name" value="Integrase_recombinase_N"/>
</dbReference>
<dbReference type="Proteomes" id="UP000580856">
    <property type="component" value="Unassembled WGS sequence"/>
</dbReference>
<comment type="similarity">
    <text evidence="2 10">Belongs to the 'phage' integrase family. XerC subfamily.</text>
</comment>
<evidence type="ECO:0000256" key="6">
    <source>
        <dbReference type="ARBA" id="ARBA00022908"/>
    </source>
</evidence>
<dbReference type="RefSeq" id="WP_167942503.1">
    <property type="nucleotide sequence ID" value="NZ_JAATJA010000005.1"/>
</dbReference>
<dbReference type="InterPro" id="IPR050090">
    <property type="entry name" value="Tyrosine_recombinase_XerCD"/>
</dbReference>
<gene>
    <name evidence="10" type="primary">xerC</name>
    <name evidence="14" type="ORF">GGQ74_003116</name>
</gene>
<dbReference type="Gene3D" id="1.10.150.130">
    <property type="match status" value="1"/>
</dbReference>
<dbReference type="InterPro" id="IPR002104">
    <property type="entry name" value="Integrase_catalytic"/>
</dbReference>
<evidence type="ECO:0000256" key="1">
    <source>
        <dbReference type="ARBA" id="ARBA00004496"/>
    </source>
</evidence>
<feature type="domain" description="Core-binding (CB)" evidence="13">
    <location>
        <begin position="11"/>
        <end position="99"/>
    </location>
</feature>
<evidence type="ECO:0000256" key="10">
    <source>
        <dbReference type="HAMAP-Rule" id="MF_01808"/>
    </source>
</evidence>
<feature type="active site" description="O-(3'-phospho-DNA)-tyrosine intermediate" evidence="10">
    <location>
        <position position="289"/>
    </location>
</feature>
<dbReference type="Gene3D" id="1.10.443.10">
    <property type="entry name" value="Intergrase catalytic core"/>
    <property type="match status" value="1"/>
</dbReference>
<evidence type="ECO:0000259" key="13">
    <source>
        <dbReference type="PROSITE" id="PS51900"/>
    </source>
</evidence>
<dbReference type="GO" id="GO:0003677">
    <property type="term" value="F:DNA binding"/>
    <property type="evidence" value="ECO:0007669"/>
    <property type="project" value="UniProtKB-UniRule"/>
</dbReference>
<keyword evidence="8 10" id="KW-0233">DNA recombination</keyword>
<dbReference type="GO" id="GO:0051301">
    <property type="term" value="P:cell division"/>
    <property type="evidence" value="ECO:0007669"/>
    <property type="project" value="UniProtKB-UniRule"/>
</dbReference>
<feature type="active site" evidence="10">
    <location>
        <position position="280"/>
    </location>
</feature>
<feature type="active site" evidence="10">
    <location>
        <position position="160"/>
    </location>
</feature>
<evidence type="ECO:0000256" key="7">
    <source>
        <dbReference type="ARBA" id="ARBA00023125"/>
    </source>
</evidence>
<keyword evidence="9 10" id="KW-0131">Cell cycle</keyword>
<evidence type="ECO:0000256" key="8">
    <source>
        <dbReference type="ARBA" id="ARBA00023172"/>
    </source>
</evidence>
<evidence type="ECO:0000313" key="14">
    <source>
        <dbReference type="EMBL" id="NJB69414.1"/>
    </source>
</evidence>
<dbReference type="InterPro" id="IPR013762">
    <property type="entry name" value="Integrase-like_cat_sf"/>
</dbReference>
<evidence type="ECO:0000256" key="5">
    <source>
        <dbReference type="ARBA" id="ARBA00022829"/>
    </source>
</evidence>
<proteinExistence type="inferred from homology"/>
<keyword evidence="5 10" id="KW-0159">Chromosome partition</keyword>
<dbReference type="PANTHER" id="PTHR30349:SF41">
    <property type="entry name" value="INTEGRASE_RECOMBINASE PROTEIN MJ0367-RELATED"/>
    <property type="match status" value="1"/>
</dbReference>
<dbReference type="GO" id="GO:0005737">
    <property type="term" value="C:cytoplasm"/>
    <property type="evidence" value="ECO:0007669"/>
    <property type="project" value="UniProtKB-SubCell"/>
</dbReference>
<feature type="active site" evidence="10">
    <location>
        <position position="254"/>
    </location>
</feature>
<dbReference type="GO" id="GO:0007059">
    <property type="term" value="P:chromosome segregation"/>
    <property type="evidence" value="ECO:0007669"/>
    <property type="project" value="UniProtKB-UniRule"/>
</dbReference>
<comment type="subcellular location">
    <subcellularLocation>
        <location evidence="1 10">Cytoplasm</location>
    </subcellularLocation>
</comment>
<dbReference type="InterPro" id="IPR011010">
    <property type="entry name" value="DNA_brk_join_enz"/>
</dbReference>
<dbReference type="PROSITE" id="PS51900">
    <property type="entry name" value="CB"/>
    <property type="match status" value="1"/>
</dbReference>
<dbReference type="HAMAP" id="MF_01808">
    <property type="entry name" value="Recomb_XerC_XerD"/>
    <property type="match status" value="1"/>
</dbReference>
<reference evidence="14 15" key="1">
    <citation type="submission" date="2020-03" db="EMBL/GenBank/DDBJ databases">
        <title>Genomic Encyclopedia of Type Strains, Phase IV (KMG-IV): sequencing the most valuable type-strain genomes for metagenomic binning, comparative biology and taxonomic classification.</title>
        <authorList>
            <person name="Goeker M."/>
        </authorList>
    </citation>
    <scope>NUCLEOTIDE SEQUENCE [LARGE SCALE GENOMIC DNA]</scope>
    <source>
        <strain evidence="14 15">DSM 24233</strain>
    </source>
</reference>
<comment type="subunit">
    <text evidence="10">Forms a cyclic heterotetrameric complex composed of two molecules of XerC and two molecules of XerD.</text>
</comment>
<dbReference type="Pfam" id="PF02899">
    <property type="entry name" value="Phage_int_SAM_1"/>
    <property type="match status" value="1"/>
</dbReference>
<dbReference type="NCBIfam" id="NF001399">
    <property type="entry name" value="PRK00283.1"/>
    <property type="match status" value="1"/>
</dbReference>
<dbReference type="NCBIfam" id="TIGR02224">
    <property type="entry name" value="recomb_XerC"/>
    <property type="match status" value="1"/>
</dbReference>
<dbReference type="CDD" id="cd00798">
    <property type="entry name" value="INT_XerDC_C"/>
    <property type="match status" value="1"/>
</dbReference>
<keyword evidence="3 10" id="KW-0963">Cytoplasm</keyword>
<feature type="domain" description="Tyr recombinase" evidence="12">
    <location>
        <begin position="120"/>
        <end position="302"/>
    </location>
</feature>
<dbReference type="Pfam" id="PF00589">
    <property type="entry name" value="Phage_integrase"/>
    <property type="match status" value="1"/>
</dbReference>
<keyword evidence="6 10" id="KW-0229">DNA integration</keyword>
<comment type="caution">
    <text evidence="14">The sequence shown here is derived from an EMBL/GenBank/DDBJ whole genome shotgun (WGS) entry which is preliminary data.</text>
</comment>
<dbReference type="SUPFAM" id="SSF56349">
    <property type="entry name" value="DNA breaking-rejoining enzymes"/>
    <property type="match status" value="1"/>
</dbReference>
<organism evidence="14 15">
    <name type="scientific">Desulfobaculum xiamenense</name>
    <dbReference type="NCBI Taxonomy" id="995050"/>
    <lineage>
        <taxon>Bacteria</taxon>
        <taxon>Pseudomonadati</taxon>
        <taxon>Thermodesulfobacteriota</taxon>
        <taxon>Desulfovibrionia</taxon>
        <taxon>Desulfovibrionales</taxon>
        <taxon>Desulfovibrionaceae</taxon>
        <taxon>Desulfobaculum</taxon>
    </lineage>
</organism>
<evidence type="ECO:0000256" key="3">
    <source>
        <dbReference type="ARBA" id="ARBA00022490"/>
    </source>
</evidence>
<evidence type="ECO:0000256" key="11">
    <source>
        <dbReference type="NCBIfam" id="TIGR02224"/>
    </source>
</evidence>
<sequence>MNDVMDAIDEFALPDTGMAFVGWLAVEKGYSVATVNAYGRDLEQFETFLEGRGLSLTAPESVDRSHIRAFMAELHRKRQAKTTVARKLSTLRTFFRYMARNGMVTGNPAAGVHNPKQEIHHPKALNVDQALALMESESGDDPHSLRDLALAELLYGSGLRISEALGLEVDDVDTSSGVVRVFGKGGKERLAPLSDAGAARLAAYIRVRGEFTQSLVQKALFLGDRGGALQRRQANRILERMARLAGLPEDVHPHMLRHSFATHMLEAGADLRSVQELLGHARLTTTQRYTHLTMAGIMQTYDKAHPRARKK</sequence>
<dbReference type="InterPro" id="IPR044068">
    <property type="entry name" value="CB"/>
</dbReference>
<dbReference type="PROSITE" id="PS51898">
    <property type="entry name" value="TYR_RECOMBINASE"/>
    <property type="match status" value="1"/>
</dbReference>
<evidence type="ECO:0000256" key="2">
    <source>
        <dbReference type="ARBA" id="ARBA00006657"/>
    </source>
</evidence>
<name>A0A846QWD1_9BACT</name>
<dbReference type="GO" id="GO:0009037">
    <property type="term" value="F:tyrosine-based site-specific recombinase activity"/>
    <property type="evidence" value="ECO:0007669"/>
    <property type="project" value="UniProtKB-UniRule"/>
</dbReference>
<dbReference type="InterPro" id="IPR023009">
    <property type="entry name" value="Tyrosine_recombinase_XerC/XerD"/>
</dbReference>
<dbReference type="GO" id="GO:0006313">
    <property type="term" value="P:DNA transposition"/>
    <property type="evidence" value="ECO:0007669"/>
    <property type="project" value="UniProtKB-UniRule"/>
</dbReference>
<evidence type="ECO:0000259" key="12">
    <source>
        <dbReference type="PROSITE" id="PS51898"/>
    </source>
</evidence>
<comment type="function">
    <text evidence="10">Site-specific tyrosine recombinase, which acts by catalyzing the cutting and rejoining of the recombining DNA molecules. The XerC-XerD complex is essential to convert dimers of the bacterial chromosome into monomers to permit their segregation at cell division. It also contributes to the segregational stability of plasmids.</text>
</comment>
<protein>
    <recommendedName>
        <fullName evidence="10 11">Tyrosine recombinase XerC</fullName>
    </recommendedName>
</protein>
<accession>A0A846QWD1</accession>
<keyword evidence="4 10" id="KW-0132">Cell division</keyword>
<keyword evidence="7 10" id="KW-0238">DNA-binding</keyword>